<evidence type="ECO:0000313" key="6">
    <source>
        <dbReference type="EMBL" id="MCY9762045.1"/>
    </source>
</evidence>
<proteinExistence type="predicted"/>
<dbReference type="PANTHER" id="PTHR42711:SF16">
    <property type="entry name" value="ABC TRANSPORTER ATP-BINDING PROTEIN"/>
    <property type="match status" value="1"/>
</dbReference>
<sequence length="472" mass="52377">MNFTFRKKSTALKYNLIGLTVGILLGLIAIILVAIFLGSPWNWIVMVIGVLVLYGGTRSLLVLMKEAHSIGTEGLDFKYFGFHLHIPYHEIDRVERYTGTLPRFLELPHSEQKYSPDNKTLYLVADTAEMIEVTMKQPTETPLPWPSKEVINFSKLIFSVDEPTKYLDKLSEYFSDEQPSSEASVEVQRSISDIAAASETLNGSLPRSEAIRTKRKEFIGTREGKAIKIAGLRKTYGNFEAVKGIDLTVEPGEILAFLGSNGAGKTTTIKMLIGLLDPTAGEITICGKDLFQDGLSARKLIGYVPDNPLLREGLTAREFLWLVAGLYHIPEQEARARTEELLKALKLEQWGDHLIRGFSLGMKRKMAIAAGLIHRPKVLLLDEVTNGLDPRAAREVKDLIVDAANQGTAIFITTHILGLAEELADQIAIIDRGQLQALGTMDELRTQLEMPDANLEQIFLYLTGNVPSVEVT</sequence>
<keyword evidence="3 6" id="KW-0067">ATP-binding</keyword>
<dbReference type="SMART" id="SM00382">
    <property type="entry name" value="AAA"/>
    <property type="match status" value="1"/>
</dbReference>
<keyword evidence="4" id="KW-1133">Transmembrane helix</keyword>
<comment type="caution">
    <text evidence="6">The sequence shown here is derived from an EMBL/GenBank/DDBJ whole genome shotgun (WGS) entry which is preliminary data.</text>
</comment>
<evidence type="ECO:0000256" key="4">
    <source>
        <dbReference type="SAM" id="Phobius"/>
    </source>
</evidence>
<dbReference type="Proteomes" id="UP001527181">
    <property type="component" value="Unassembled WGS sequence"/>
</dbReference>
<dbReference type="PANTHER" id="PTHR42711">
    <property type="entry name" value="ABC TRANSPORTER ATP-BINDING PROTEIN"/>
    <property type="match status" value="1"/>
</dbReference>
<keyword evidence="4" id="KW-0472">Membrane</keyword>
<dbReference type="CDD" id="cd03230">
    <property type="entry name" value="ABC_DR_subfamily_A"/>
    <property type="match status" value="1"/>
</dbReference>
<evidence type="ECO:0000259" key="5">
    <source>
        <dbReference type="PROSITE" id="PS50893"/>
    </source>
</evidence>
<feature type="transmembrane region" description="Helical" evidence="4">
    <location>
        <begin position="12"/>
        <end position="37"/>
    </location>
</feature>
<keyword evidence="4" id="KW-0812">Transmembrane</keyword>
<dbReference type="Gene3D" id="3.40.50.300">
    <property type="entry name" value="P-loop containing nucleotide triphosphate hydrolases"/>
    <property type="match status" value="1"/>
</dbReference>
<reference evidence="6 7" key="1">
    <citation type="submission" date="2022-05" db="EMBL/GenBank/DDBJ databases">
        <title>Genome Sequencing of Bee-Associated Microbes.</title>
        <authorList>
            <person name="Dunlap C."/>
        </authorList>
    </citation>
    <scope>NUCLEOTIDE SEQUENCE [LARGE SCALE GENOMIC DNA]</scope>
    <source>
        <strain evidence="6 7">NRRL B-04010</strain>
    </source>
</reference>
<keyword evidence="2" id="KW-0547">Nucleotide-binding</keyword>
<feature type="domain" description="ABC transporter" evidence="5">
    <location>
        <begin position="227"/>
        <end position="457"/>
    </location>
</feature>
<gene>
    <name evidence="6" type="ORF">M5X12_15845</name>
</gene>
<dbReference type="RefSeq" id="WP_005549944.1">
    <property type="nucleotide sequence ID" value="NZ_JAKOBS010000037.1"/>
</dbReference>
<evidence type="ECO:0000256" key="1">
    <source>
        <dbReference type="ARBA" id="ARBA00022448"/>
    </source>
</evidence>
<dbReference type="InterPro" id="IPR017871">
    <property type="entry name" value="ABC_transporter-like_CS"/>
</dbReference>
<protein>
    <submittedName>
        <fullName evidence="6">ABC transporter ATP-binding protein</fullName>
    </submittedName>
</protein>
<evidence type="ECO:0000256" key="2">
    <source>
        <dbReference type="ARBA" id="ARBA00022741"/>
    </source>
</evidence>
<accession>A0ABT4GZA1</accession>
<dbReference type="EMBL" id="JAMDNP010000024">
    <property type="protein sequence ID" value="MCY9762045.1"/>
    <property type="molecule type" value="Genomic_DNA"/>
</dbReference>
<dbReference type="InterPro" id="IPR003439">
    <property type="entry name" value="ABC_transporter-like_ATP-bd"/>
</dbReference>
<dbReference type="GO" id="GO:0005524">
    <property type="term" value="F:ATP binding"/>
    <property type="evidence" value="ECO:0007669"/>
    <property type="project" value="UniProtKB-KW"/>
</dbReference>
<name>A0ABT4GZA1_PAEAL</name>
<dbReference type="SUPFAM" id="SSF52540">
    <property type="entry name" value="P-loop containing nucleoside triphosphate hydrolases"/>
    <property type="match status" value="1"/>
</dbReference>
<dbReference type="PROSITE" id="PS50893">
    <property type="entry name" value="ABC_TRANSPORTER_2"/>
    <property type="match status" value="1"/>
</dbReference>
<evidence type="ECO:0000313" key="7">
    <source>
        <dbReference type="Proteomes" id="UP001527181"/>
    </source>
</evidence>
<feature type="transmembrane region" description="Helical" evidence="4">
    <location>
        <begin position="43"/>
        <end position="63"/>
    </location>
</feature>
<dbReference type="GeneID" id="94490303"/>
<dbReference type="InterPro" id="IPR003593">
    <property type="entry name" value="AAA+_ATPase"/>
</dbReference>
<keyword evidence="1" id="KW-0813">Transport</keyword>
<dbReference type="Pfam" id="PF00005">
    <property type="entry name" value="ABC_tran"/>
    <property type="match status" value="1"/>
</dbReference>
<evidence type="ECO:0000256" key="3">
    <source>
        <dbReference type="ARBA" id="ARBA00022840"/>
    </source>
</evidence>
<organism evidence="6 7">
    <name type="scientific">Paenibacillus alvei</name>
    <name type="common">Bacillus alvei</name>
    <dbReference type="NCBI Taxonomy" id="44250"/>
    <lineage>
        <taxon>Bacteria</taxon>
        <taxon>Bacillati</taxon>
        <taxon>Bacillota</taxon>
        <taxon>Bacilli</taxon>
        <taxon>Bacillales</taxon>
        <taxon>Paenibacillaceae</taxon>
        <taxon>Paenibacillus</taxon>
    </lineage>
</organism>
<keyword evidence="7" id="KW-1185">Reference proteome</keyword>
<dbReference type="InterPro" id="IPR027417">
    <property type="entry name" value="P-loop_NTPase"/>
</dbReference>
<dbReference type="InterPro" id="IPR050763">
    <property type="entry name" value="ABC_transporter_ATP-binding"/>
</dbReference>
<dbReference type="PROSITE" id="PS00211">
    <property type="entry name" value="ABC_TRANSPORTER_1"/>
    <property type="match status" value="1"/>
</dbReference>